<dbReference type="Proteomes" id="UP000248584">
    <property type="component" value="Unassembled WGS sequence"/>
</dbReference>
<dbReference type="Gene3D" id="3.40.50.2000">
    <property type="entry name" value="Glycogen Phosphorylase B"/>
    <property type="match status" value="2"/>
</dbReference>
<dbReference type="PANTHER" id="PTHR45947:SF3">
    <property type="entry name" value="SULFOQUINOVOSYL TRANSFERASE SQD2"/>
    <property type="match status" value="1"/>
</dbReference>
<organism evidence="3 4">
    <name type="scientific">Nonlabens dokdonensis</name>
    <dbReference type="NCBI Taxonomy" id="328515"/>
    <lineage>
        <taxon>Bacteria</taxon>
        <taxon>Pseudomonadati</taxon>
        <taxon>Bacteroidota</taxon>
        <taxon>Flavobacteriia</taxon>
        <taxon>Flavobacteriales</taxon>
        <taxon>Flavobacteriaceae</taxon>
        <taxon>Nonlabens</taxon>
    </lineage>
</organism>
<dbReference type="SUPFAM" id="SSF53756">
    <property type="entry name" value="UDP-Glycosyltransferase/glycogen phosphorylase"/>
    <property type="match status" value="1"/>
</dbReference>
<dbReference type="InterPro" id="IPR028098">
    <property type="entry name" value="Glyco_trans_4-like_N"/>
</dbReference>
<gene>
    <name evidence="3" type="ORF">LX97_01723</name>
</gene>
<reference evidence="3 4" key="1">
    <citation type="submission" date="2018-06" db="EMBL/GenBank/DDBJ databases">
        <title>Genomic Encyclopedia of Archaeal and Bacterial Type Strains, Phase II (KMG-II): from individual species to whole genera.</title>
        <authorList>
            <person name="Goeker M."/>
        </authorList>
    </citation>
    <scope>NUCLEOTIDE SEQUENCE [LARGE SCALE GENOMIC DNA]</scope>
    <source>
        <strain evidence="3 4">DSM 17205</strain>
    </source>
</reference>
<proteinExistence type="predicted"/>
<accession>A0ABX5PYD6</accession>
<dbReference type="RefSeq" id="WP_041567109.1">
    <property type="nucleotide sequence ID" value="NZ_QKZR01000002.1"/>
</dbReference>
<evidence type="ECO:0000259" key="1">
    <source>
        <dbReference type="Pfam" id="PF00534"/>
    </source>
</evidence>
<protein>
    <submittedName>
        <fullName evidence="3">Glycosyltransferase involved in cell wall biosynthesis</fullName>
    </submittedName>
</protein>
<evidence type="ECO:0000313" key="4">
    <source>
        <dbReference type="Proteomes" id="UP000248584"/>
    </source>
</evidence>
<dbReference type="CDD" id="cd03801">
    <property type="entry name" value="GT4_PimA-like"/>
    <property type="match status" value="1"/>
</dbReference>
<evidence type="ECO:0000259" key="2">
    <source>
        <dbReference type="Pfam" id="PF13439"/>
    </source>
</evidence>
<dbReference type="Pfam" id="PF13439">
    <property type="entry name" value="Glyco_transf_4"/>
    <property type="match status" value="1"/>
</dbReference>
<dbReference type="PANTHER" id="PTHR45947">
    <property type="entry name" value="SULFOQUINOVOSYL TRANSFERASE SQD2"/>
    <property type="match status" value="1"/>
</dbReference>
<feature type="domain" description="Glycosyltransferase subfamily 4-like N-terminal" evidence="2">
    <location>
        <begin position="19"/>
        <end position="180"/>
    </location>
</feature>
<comment type="caution">
    <text evidence="3">The sequence shown here is derived from an EMBL/GenBank/DDBJ whole genome shotgun (WGS) entry which is preliminary data.</text>
</comment>
<name>A0ABX5PYD6_9FLAO</name>
<dbReference type="InterPro" id="IPR050194">
    <property type="entry name" value="Glycosyltransferase_grp1"/>
</dbReference>
<dbReference type="InterPro" id="IPR001296">
    <property type="entry name" value="Glyco_trans_1"/>
</dbReference>
<feature type="domain" description="Glycosyl transferase family 1" evidence="1">
    <location>
        <begin position="186"/>
        <end position="354"/>
    </location>
</feature>
<keyword evidence="4" id="KW-1185">Reference proteome</keyword>
<evidence type="ECO:0000313" key="3">
    <source>
        <dbReference type="EMBL" id="PZX40950.1"/>
    </source>
</evidence>
<dbReference type="EMBL" id="QKZR01000002">
    <property type="protein sequence ID" value="PZX40950.1"/>
    <property type="molecule type" value="Genomic_DNA"/>
</dbReference>
<sequence length="380" mass="43511">MHIAYLTPEYPHARINNGGGMGTSIENLVKALVKNNQQVSVFVYGSRRSEVFTDGGITFHLIAQKNYKVGGFYFYRKHIEQYINNNAQNIDILEAPDWTGITAFMRLKLPLVIRFHGSDTYFCHIEKRKQKLKNKWFEMLAVRKAMAYIAPTYFAGEKSMELFKLPKEKLKVIHYGLELENFNNNHPEEFEKYRVLNIGTLIRKKGVFQLIETFNKLVEIEPKSTLVFIGADSVDIHTGSDSTWELMQNKMTDKAALSITYLGKIPYELVQEQIKKAHVCVFPSLAETLGMVTIESMALQKAVVNTNIGWAQDLIEHGVNGFMHHPDDIDAYVASIKELFEDLNLTIKLGQAGRVKTEDKFDIQKIVYQNLELYKSISSL</sequence>
<dbReference type="Pfam" id="PF00534">
    <property type="entry name" value="Glycos_transf_1"/>
    <property type="match status" value="1"/>
</dbReference>